<dbReference type="CDD" id="cd06533">
    <property type="entry name" value="Glyco_transf_WecG_TagA"/>
    <property type="match status" value="1"/>
</dbReference>
<dbReference type="PANTHER" id="PTHR34136">
    <property type="match status" value="1"/>
</dbReference>
<reference evidence="6 7" key="1">
    <citation type="submission" date="2018-08" db="EMBL/GenBank/DDBJ databases">
        <title>Form III RuBisCO-mediated autotrophy in Thermodesulfobium bacteria.</title>
        <authorList>
            <person name="Toshchakov S.V."/>
            <person name="Kublanov I.V."/>
            <person name="Frolov E."/>
            <person name="Bonch-Osmolovskaya E.A."/>
            <person name="Tourova T.P."/>
            <person name="Chernych N.A."/>
            <person name="Lebedinsky A.V."/>
        </authorList>
    </citation>
    <scope>NUCLEOTIDE SEQUENCE [LARGE SCALE GENOMIC DNA]</scope>
    <source>
        <strain evidence="6 7">SR</strain>
    </source>
</reference>
<accession>A0A3D8P571</accession>
<dbReference type="EC" id="2.4.1.187" evidence="5"/>
<dbReference type="InterPro" id="IPR034714">
    <property type="entry name" value="TagA_TarA"/>
</dbReference>
<gene>
    <name evidence="6" type="ORF">DXX99_00080</name>
</gene>
<keyword evidence="1 5" id="KW-0328">Glycosyltransferase</keyword>
<dbReference type="UniPathway" id="UPA00632"/>
<dbReference type="NCBIfam" id="TIGR00696">
    <property type="entry name" value="wecG_tagA_cpsF"/>
    <property type="match status" value="1"/>
</dbReference>
<evidence type="ECO:0000256" key="3">
    <source>
        <dbReference type="ARBA" id="ARBA00022944"/>
    </source>
</evidence>
<dbReference type="PANTHER" id="PTHR34136:SF1">
    <property type="entry name" value="UDP-N-ACETYL-D-MANNOSAMINURONIC ACID TRANSFERASE"/>
    <property type="match status" value="1"/>
</dbReference>
<comment type="caution">
    <text evidence="6">The sequence shown here is derived from an EMBL/GenBank/DDBJ whole genome shotgun (WGS) entry which is preliminary data.</text>
</comment>
<evidence type="ECO:0000256" key="5">
    <source>
        <dbReference type="HAMAP-Rule" id="MF_02070"/>
    </source>
</evidence>
<sequence length="248" mass="27793">MGERVVILGAPVDPVTLEEAVGKIFSLLQKGGSHQILTLNPEFLFRAQKERDLLEIAWRASLVTADGVGILWAARQLGFSLPERVAGIDLMVALCRRAAAEGLRVYFLGGRPGVAEEAAQKLLQRFPSLKVAGTQHGYFTPAEEPEVLERVRRASPHFLFVGLGSPRQERWIDRHKEELGVPILMGVGGSFDVLSGRVKRAPLWWQKMGLEWLWRLINEPRRLGRMTSLPRFAWRVWRSRKGKSGGVG</sequence>
<keyword evidence="7" id="KW-1185">Reference proteome</keyword>
<comment type="function">
    <text evidence="5">Catalyzes the conversion of GlcNAc-PP-undecaprenol into ManNAc-GlcNAc-PP-undecaprenol, the first committed lipid intermediate in the de novo synthesis of teichoic acid.</text>
</comment>
<keyword evidence="2 5" id="KW-0808">Transferase</keyword>
<evidence type="ECO:0000313" key="6">
    <source>
        <dbReference type="EMBL" id="RDV84493.1"/>
    </source>
</evidence>
<dbReference type="GO" id="GO:0071555">
    <property type="term" value="P:cell wall organization"/>
    <property type="evidence" value="ECO:0007669"/>
    <property type="project" value="UniProtKB-KW"/>
</dbReference>
<dbReference type="Proteomes" id="UP000256329">
    <property type="component" value="Unassembled WGS sequence"/>
</dbReference>
<dbReference type="InterPro" id="IPR004629">
    <property type="entry name" value="WecG_TagA_CpsF"/>
</dbReference>
<dbReference type="OrthoDB" id="9771846at2"/>
<keyword evidence="3 5" id="KW-0777">Teichoic acid biosynthesis</keyword>
<comment type="catalytic activity">
    <reaction evidence="5">
        <text>UDP-N-acetyl-alpha-D-mannosamine + N-acetyl-alpha-D-glucosaminyl-di-trans,octa-cis-undecaprenyl diphosphate = N-acetyl-beta-D-mannosaminyl-(1-&gt;4)-N-acetyl-alpha-D-glucosaminyl di-trans,octa-cis-undecaprenyl diphosphate + UDP + H(+)</text>
        <dbReference type="Rhea" id="RHEA:16053"/>
        <dbReference type="ChEBI" id="CHEBI:15378"/>
        <dbReference type="ChEBI" id="CHEBI:58223"/>
        <dbReference type="ChEBI" id="CHEBI:62959"/>
        <dbReference type="ChEBI" id="CHEBI:68623"/>
        <dbReference type="ChEBI" id="CHEBI:132210"/>
        <dbReference type="EC" id="2.4.1.187"/>
    </reaction>
</comment>
<proteinExistence type="inferred from homology"/>
<evidence type="ECO:0000256" key="1">
    <source>
        <dbReference type="ARBA" id="ARBA00022676"/>
    </source>
</evidence>
<evidence type="ECO:0000256" key="4">
    <source>
        <dbReference type="ARBA" id="ARBA00023316"/>
    </source>
</evidence>
<comment type="similarity">
    <text evidence="5">Belongs to the glycosyltransferase 26 family. TagA/TarA subfamily.</text>
</comment>
<evidence type="ECO:0000256" key="2">
    <source>
        <dbReference type="ARBA" id="ARBA00022679"/>
    </source>
</evidence>
<organism evidence="6 7">
    <name type="scientific">Ammonifex thiophilus</name>
    <dbReference type="NCBI Taxonomy" id="444093"/>
    <lineage>
        <taxon>Bacteria</taxon>
        <taxon>Bacillati</taxon>
        <taxon>Bacillota</taxon>
        <taxon>Clostridia</taxon>
        <taxon>Thermoanaerobacterales</taxon>
        <taxon>Thermoanaerobacteraceae</taxon>
        <taxon>Ammonifex</taxon>
    </lineage>
</organism>
<dbReference type="EMBL" id="QSLN01000001">
    <property type="protein sequence ID" value="RDV84493.1"/>
    <property type="molecule type" value="Genomic_DNA"/>
</dbReference>
<protein>
    <recommendedName>
        <fullName evidence="5">N-acetylglucosaminyldiphosphoundecaprenol N-acetyl-beta-D-mannosaminyltransferase</fullName>
        <ecNumber evidence="5">2.4.1.187</ecNumber>
    </recommendedName>
    <alternativeName>
        <fullName evidence="5">N-acetylmannosaminyltransferase</fullName>
    </alternativeName>
    <alternativeName>
        <fullName evidence="5">UDP-N-acetylmannosamine transferase</fullName>
    </alternativeName>
    <alternativeName>
        <fullName evidence="5">UDP-N-acetylmannosamine:N-acetylglucosaminyl pyrophosphorylundecaprenol N-acetylmannosaminyltransferase</fullName>
    </alternativeName>
</protein>
<name>A0A3D8P571_9THEO</name>
<dbReference type="Pfam" id="PF03808">
    <property type="entry name" value="Glyco_tran_WecG"/>
    <property type="match status" value="1"/>
</dbReference>
<dbReference type="AlphaFoldDB" id="A0A3D8P571"/>
<dbReference type="GO" id="GO:0019350">
    <property type="term" value="P:teichoic acid biosynthetic process"/>
    <property type="evidence" value="ECO:0007669"/>
    <property type="project" value="UniProtKB-UniRule"/>
</dbReference>
<keyword evidence="4 5" id="KW-0961">Cell wall biogenesis/degradation</keyword>
<comment type="pathway">
    <text evidence="5">Cell wall biogenesis; teichoic acid biosynthesis.</text>
</comment>
<dbReference type="GO" id="GO:0047244">
    <property type="term" value="F:N-acetylglucosaminyldiphosphoundecaprenol N-acetyl-beta-D-mannosaminyltransferase activity"/>
    <property type="evidence" value="ECO:0007669"/>
    <property type="project" value="UniProtKB-UniRule"/>
</dbReference>
<dbReference type="HAMAP" id="MF_02070">
    <property type="entry name" value="TagA_TarA"/>
    <property type="match status" value="1"/>
</dbReference>
<evidence type="ECO:0000313" key="7">
    <source>
        <dbReference type="Proteomes" id="UP000256329"/>
    </source>
</evidence>